<name>A0A067Z5N2_GLUOY</name>
<evidence type="ECO:0000313" key="2">
    <source>
        <dbReference type="Proteomes" id="UP000031656"/>
    </source>
</evidence>
<evidence type="ECO:0000313" key="1">
    <source>
        <dbReference type="EMBL" id="AHK72346.1"/>
    </source>
</evidence>
<sequence length="102" mass="11636">MPSVTLTDFLQVTQWSPDQLAQQIGRTTDDILWWTHHHEELPQQLQNWMTRVVTAFQTKPPAMGYALERPSSCSFNDDPSMTVVCNVCGLAPRCRQGIYAKN</sequence>
<accession>A0A067Z5N2</accession>
<reference evidence="1 2" key="1">
    <citation type="journal article" date="2015" name="Appl. Microbiol. Biotechnol.">
        <title>The consequence of an additional NADH dehydrogenase paralog on the growth of Gluconobacter oxydans DSM3504.</title>
        <authorList>
            <person name="Kostner D."/>
            <person name="Luchterhand B."/>
            <person name="Junker A."/>
            <person name="Volland S."/>
            <person name="Daniel R."/>
            <person name="Buchs J."/>
            <person name="Liebl W."/>
            <person name="Ehrenreich A."/>
        </authorList>
    </citation>
    <scope>NUCLEOTIDE SEQUENCE [LARGE SCALE GENOMIC DNA]</scope>
    <source>
        <strain evidence="1">DSM 3504</strain>
    </source>
</reference>
<dbReference type="Proteomes" id="UP000031656">
    <property type="component" value="Chromosome"/>
</dbReference>
<dbReference type="HOGENOM" id="CLU_2273391_0_0_5"/>
<dbReference type="KEGG" id="goy:GLS_c24790"/>
<protein>
    <submittedName>
        <fullName evidence="1">Uncharacterized protein</fullName>
    </submittedName>
</protein>
<proteinExistence type="predicted"/>
<dbReference type="AlphaFoldDB" id="A0A067Z5N2"/>
<organism evidence="1 2">
    <name type="scientific">Gluconobacter oxydans DSM 3504</name>
    <dbReference type="NCBI Taxonomy" id="1288313"/>
    <lineage>
        <taxon>Bacteria</taxon>
        <taxon>Pseudomonadati</taxon>
        <taxon>Pseudomonadota</taxon>
        <taxon>Alphaproteobacteria</taxon>
        <taxon>Acetobacterales</taxon>
        <taxon>Acetobacteraceae</taxon>
        <taxon>Gluconobacter</taxon>
    </lineage>
</organism>
<dbReference type="EMBL" id="CP004373">
    <property type="protein sequence ID" value="AHK72346.1"/>
    <property type="molecule type" value="Genomic_DNA"/>
</dbReference>
<gene>
    <name evidence="1" type="ORF">GLS_c24790</name>
</gene>